<organism evidence="3 4">
    <name type="scientific">Skeletonema marinoi</name>
    <dbReference type="NCBI Taxonomy" id="267567"/>
    <lineage>
        <taxon>Eukaryota</taxon>
        <taxon>Sar</taxon>
        <taxon>Stramenopiles</taxon>
        <taxon>Ochrophyta</taxon>
        <taxon>Bacillariophyta</taxon>
        <taxon>Coscinodiscophyceae</taxon>
        <taxon>Thalassiosirophycidae</taxon>
        <taxon>Thalassiosirales</taxon>
        <taxon>Skeletonemataceae</taxon>
        <taxon>Skeletonema</taxon>
        <taxon>Skeletonema marinoi-dohrnii complex</taxon>
    </lineage>
</organism>
<gene>
    <name evidence="3" type="ORF">QTG54_006039</name>
</gene>
<dbReference type="EMBL" id="JATAAI010000009">
    <property type="protein sequence ID" value="KAK1743418.1"/>
    <property type="molecule type" value="Genomic_DNA"/>
</dbReference>
<evidence type="ECO:0000256" key="2">
    <source>
        <dbReference type="SAM" id="MobiDB-lite"/>
    </source>
</evidence>
<comment type="similarity">
    <text evidence="1">Belongs to the FAM136 family.</text>
</comment>
<protein>
    <submittedName>
        <fullName evidence="3">FAM136A family protein</fullName>
    </submittedName>
</protein>
<dbReference type="GO" id="GO:0005737">
    <property type="term" value="C:cytoplasm"/>
    <property type="evidence" value="ECO:0007669"/>
    <property type="project" value="TreeGrafter"/>
</dbReference>
<comment type="caution">
    <text evidence="3">The sequence shown here is derived from an EMBL/GenBank/DDBJ whole genome shotgun (WGS) entry which is preliminary data.</text>
</comment>
<sequence length="168" mass="18769">MADLQSKVTQLTSQIEGQLTTMVDEIEKQKLRPMGRNMHSCIVSCYDKIGKSGRKEQIEQCAQNCQMPYQQAGQVTQQEIGNFQNRLQNGMMQCQNDAQAMVTPDMQGDEKKMRQVENNLFKCIEGAVGKSKAELGPMRQRIESRMVLESSNGAGGDSGEKKGWFGRG</sequence>
<keyword evidence="4" id="KW-1185">Reference proteome</keyword>
<dbReference type="InterPro" id="IPR008560">
    <property type="entry name" value="DUF842_euk"/>
</dbReference>
<name>A0AAD8YCR6_9STRA</name>
<dbReference type="Pfam" id="PF05811">
    <property type="entry name" value="DUF842"/>
    <property type="match status" value="1"/>
</dbReference>
<evidence type="ECO:0000256" key="1">
    <source>
        <dbReference type="ARBA" id="ARBA00009952"/>
    </source>
</evidence>
<evidence type="ECO:0000313" key="3">
    <source>
        <dbReference type="EMBL" id="KAK1743418.1"/>
    </source>
</evidence>
<dbReference type="AlphaFoldDB" id="A0AAD8YCR6"/>
<proteinExistence type="inferred from homology"/>
<dbReference type="PANTHER" id="PTHR21096">
    <property type="entry name" value="PROTEIN FAM136A"/>
    <property type="match status" value="1"/>
</dbReference>
<evidence type="ECO:0000313" key="4">
    <source>
        <dbReference type="Proteomes" id="UP001224775"/>
    </source>
</evidence>
<reference evidence="3" key="1">
    <citation type="submission" date="2023-06" db="EMBL/GenBank/DDBJ databases">
        <title>Survivors Of The Sea: Transcriptome response of Skeletonema marinoi to long-term dormancy.</title>
        <authorList>
            <person name="Pinder M.I.M."/>
            <person name="Kourtchenko O."/>
            <person name="Robertson E.K."/>
            <person name="Larsson T."/>
            <person name="Maumus F."/>
            <person name="Osuna-Cruz C.M."/>
            <person name="Vancaester E."/>
            <person name="Stenow R."/>
            <person name="Vandepoele K."/>
            <person name="Ploug H."/>
            <person name="Bruchert V."/>
            <person name="Godhe A."/>
            <person name="Topel M."/>
        </authorList>
    </citation>
    <scope>NUCLEOTIDE SEQUENCE</scope>
    <source>
        <strain evidence="3">R05AC</strain>
    </source>
</reference>
<feature type="region of interest" description="Disordered" evidence="2">
    <location>
        <begin position="146"/>
        <end position="168"/>
    </location>
</feature>
<accession>A0AAD8YCR6</accession>
<dbReference type="PANTHER" id="PTHR21096:SF0">
    <property type="entry name" value="PROTEIN FAM136A"/>
    <property type="match status" value="1"/>
</dbReference>
<feature type="compositionally biased region" description="Basic and acidic residues" evidence="2">
    <location>
        <begin position="158"/>
        <end position="168"/>
    </location>
</feature>
<dbReference type="Proteomes" id="UP001224775">
    <property type="component" value="Unassembled WGS sequence"/>
</dbReference>